<feature type="region of interest" description="Disordered" evidence="1">
    <location>
        <begin position="62"/>
        <end position="83"/>
    </location>
</feature>
<dbReference type="Proteomes" id="UP000727407">
    <property type="component" value="Unassembled WGS sequence"/>
</dbReference>
<evidence type="ECO:0000313" key="2">
    <source>
        <dbReference type="EMBL" id="KAF5897732.1"/>
    </source>
</evidence>
<proteinExistence type="predicted"/>
<dbReference type="EMBL" id="QNUK01000223">
    <property type="protein sequence ID" value="KAF5897732.1"/>
    <property type="molecule type" value="Genomic_DNA"/>
</dbReference>
<evidence type="ECO:0000313" key="3">
    <source>
        <dbReference type="Proteomes" id="UP000727407"/>
    </source>
</evidence>
<dbReference type="AlphaFoldDB" id="A0A8J4UH64"/>
<feature type="compositionally biased region" description="Basic and acidic residues" evidence="1">
    <location>
        <begin position="65"/>
        <end position="76"/>
    </location>
</feature>
<sequence>MEHKTGKTRARRYAAASLSSSLQRCCSFHKHRRCLEKVTPISKGNSWTATISTYVVPQVLQSHAHGADRDPGEGEQPRASLTPPLHACMWDC</sequence>
<reference evidence="2" key="1">
    <citation type="submission" date="2020-07" db="EMBL/GenBank/DDBJ databases">
        <title>Clarias magur genome sequencing, assembly and annotation.</title>
        <authorList>
            <person name="Kushwaha B."/>
            <person name="Kumar R."/>
            <person name="Das P."/>
            <person name="Joshi C.G."/>
            <person name="Kumar D."/>
            <person name="Nagpure N.S."/>
            <person name="Pandey M."/>
            <person name="Agarwal S."/>
            <person name="Srivastava S."/>
            <person name="Singh M."/>
            <person name="Sahoo L."/>
            <person name="Jayasankar P."/>
            <person name="Meher P.K."/>
            <person name="Koringa P.G."/>
            <person name="Iquebal M.A."/>
            <person name="Das S.P."/>
            <person name="Bit A."/>
            <person name="Patnaik S."/>
            <person name="Patel N."/>
            <person name="Shah T.M."/>
            <person name="Hinsu A."/>
            <person name="Jena J.K."/>
        </authorList>
    </citation>
    <scope>NUCLEOTIDE SEQUENCE</scope>
    <source>
        <strain evidence="2">CIFAMagur01</strain>
        <tissue evidence="2">Testis</tissue>
    </source>
</reference>
<keyword evidence="3" id="KW-1185">Reference proteome</keyword>
<organism evidence="2 3">
    <name type="scientific">Clarias magur</name>
    <name type="common">Asian catfish</name>
    <name type="synonym">Macropteronotus magur</name>
    <dbReference type="NCBI Taxonomy" id="1594786"/>
    <lineage>
        <taxon>Eukaryota</taxon>
        <taxon>Metazoa</taxon>
        <taxon>Chordata</taxon>
        <taxon>Craniata</taxon>
        <taxon>Vertebrata</taxon>
        <taxon>Euteleostomi</taxon>
        <taxon>Actinopterygii</taxon>
        <taxon>Neopterygii</taxon>
        <taxon>Teleostei</taxon>
        <taxon>Ostariophysi</taxon>
        <taxon>Siluriformes</taxon>
        <taxon>Clariidae</taxon>
        <taxon>Clarias</taxon>
    </lineage>
</organism>
<gene>
    <name evidence="2" type="ORF">DAT39_012575</name>
</gene>
<accession>A0A8J4UH64</accession>
<protein>
    <submittedName>
        <fullName evidence="2">Uncharacterized protein</fullName>
    </submittedName>
</protein>
<comment type="caution">
    <text evidence="2">The sequence shown here is derived from an EMBL/GenBank/DDBJ whole genome shotgun (WGS) entry which is preliminary data.</text>
</comment>
<name>A0A8J4UH64_CLAMG</name>
<evidence type="ECO:0000256" key="1">
    <source>
        <dbReference type="SAM" id="MobiDB-lite"/>
    </source>
</evidence>